<dbReference type="Pfam" id="PF13577">
    <property type="entry name" value="SnoaL_4"/>
    <property type="match status" value="1"/>
</dbReference>
<organism evidence="2 3">
    <name type="scientific">Saccharopolyspora gloriosae</name>
    <dbReference type="NCBI Taxonomy" id="455344"/>
    <lineage>
        <taxon>Bacteria</taxon>
        <taxon>Bacillati</taxon>
        <taxon>Actinomycetota</taxon>
        <taxon>Actinomycetes</taxon>
        <taxon>Pseudonocardiales</taxon>
        <taxon>Pseudonocardiaceae</taxon>
        <taxon>Saccharopolyspora</taxon>
    </lineage>
</organism>
<sequence length="137" mass="15384">MSTAEVRAEVEDLLAAYALGYDEGDPELIAECFTADAELSLEVGGEEPAGPFRGREAIVEMMRATARSQSDRRRHVLTNLVLQHEGDRARARCYLTLFAVADGALRAVTTGDYLTEMHRTEQGWRLTRLRIRLDLPY</sequence>
<dbReference type="SUPFAM" id="SSF54427">
    <property type="entry name" value="NTF2-like"/>
    <property type="match status" value="1"/>
</dbReference>
<name>A0A840NHJ2_9PSEU</name>
<keyword evidence="3" id="KW-1185">Reference proteome</keyword>
<proteinExistence type="predicted"/>
<dbReference type="RefSeq" id="WP_184479383.1">
    <property type="nucleotide sequence ID" value="NZ_JACHIV010000001.1"/>
</dbReference>
<evidence type="ECO:0000313" key="2">
    <source>
        <dbReference type="EMBL" id="MBB5069738.1"/>
    </source>
</evidence>
<dbReference type="InterPro" id="IPR037401">
    <property type="entry name" value="SnoaL-like"/>
</dbReference>
<gene>
    <name evidence="2" type="ORF">BJ969_002826</name>
</gene>
<dbReference type="Proteomes" id="UP000580474">
    <property type="component" value="Unassembled WGS sequence"/>
</dbReference>
<dbReference type="Gene3D" id="3.10.450.50">
    <property type="match status" value="1"/>
</dbReference>
<keyword evidence="2" id="KW-0560">Oxidoreductase</keyword>
<dbReference type="InterPro" id="IPR032710">
    <property type="entry name" value="NTF2-like_dom_sf"/>
</dbReference>
<dbReference type="CDD" id="cd00531">
    <property type="entry name" value="NTF2_like"/>
    <property type="match status" value="1"/>
</dbReference>
<feature type="domain" description="SnoaL-like" evidence="1">
    <location>
        <begin position="3"/>
        <end position="130"/>
    </location>
</feature>
<comment type="caution">
    <text evidence="2">The sequence shown here is derived from an EMBL/GenBank/DDBJ whole genome shotgun (WGS) entry which is preliminary data.</text>
</comment>
<evidence type="ECO:0000313" key="3">
    <source>
        <dbReference type="Proteomes" id="UP000580474"/>
    </source>
</evidence>
<keyword evidence="2" id="KW-0223">Dioxygenase</keyword>
<dbReference type="GO" id="GO:0051213">
    <property type="term" value="F:dioxygenase activity"/>
    <property type="evidence" value="ECO:0007669"/>
    <property type="project" value="UniProtKB-KW"/>
</dbReference>
<reference evidence="2 3" key="1">
    <citation type="submission" date="2020-08" db="EMBL/GenBank/DDBJ databases">
        <title>Sequencing the genomes of 1000 actinobacteria strains.</title>
        <authorList>
            <person name="Klenk H.-P."/>
        </authorList>
    </citation>
    <scope>NUCLEOTIDE SEQUENCE [LARGE SCALE GENOMIC DNA]</scope>
    <source>
        <strain evidence="2 3">DSM 45582</strain>
    </source>
</reference>
<dbReference type="EMBL" id="JACHIV010000001">
    <property type="protein sequence ID" value="MBB5069738.1"/>
    <property type="molecule type" value="Genomic_DNA"/>
</dbReference>
<accession>A0A840NHJ2</accession>
<dbReference type="AlphaFoldDB" id="A0A840NHJ2"/>
<evidence type="ECO:0000259" key="1">
    <source>
        <dbReference type="Pfam" id="PF13577"/>
    </source>
</evidence>
<protein>
    <submittedName>
        <fullName evidence="2">3-phenylpropionate/cinnamic acid dioxygenase small subunit</fullName>
    </submittedName>
</protein>